<dbReference type="EMBL" id="JADCKC010000003">
    <property type="protein sequence ID" value="MBE5038221.1"/>
    <property type="molecule type" value="Genomic_DNA"/>
</dbReference>
<feature type="binding site" evidence="7">
    <location>
        <position position="181"/>
    </location>
    <ligand>
        <name>Zn(2+)</name>
        <dbReference type="ChEBI" id="CHEBI:29105"/>
        <label>2</label>
    </ligand>
</feature>
<dbReference type="SUPFAM" id="SSF49493">
    <property type="entry name" value="HSP40/DnaJ peptide-binding domain"/>
    <property type="match status" value="2"/>
</dbReference>
<feature type="repeat" description="CXXCXGXG motif" evidence="7">
    <location>
        <begin position="204"/>
        <end position="211"/>
    </location>
</feature>
<feature type="domain" description="J" evidence="10">
    <location>
        <begin position="6"/>
        <end position="71"/>
    </location>
</feature>
<dbReference type="InterPro" id="IPR002939">
    <property type="entry name" value="DnaJ_C"/>
</dbReference>
<comment type="function">
    <text evidence="7">Participates actively in the response to hyperosmotic and heat shock by preventing the aggregation of stress-denatured proteins and by disaggregating proteins, also in an autonomous, DnaK-independent fashion. Unfolded proteins bind initially to DnaJ; upon interaction with the DnaJ-bound protein, DnaK hydrolyzes its bound ATP, resulting in the formation of a stable complex. GrpE releases ADP from DnaK; ATP binding to DnaK triggers the release of the substrate protein, thus completing the reaction cycle. Several rounds of ATP-dependent interactions between DnaJ, DnaK and GrpE are required for fully efficient folding. Also involved, together with DnaK and GrpE, in the DNA replication of plasmids through activation of initiation proteins.</text>
</comment>
<dbReference type="CDD" id="cd10747">
    <property type="entry name" value="DnaJ_C"/>
    <property type="match status" value="1"/>
</dbReference>
<evidence type="ECO:0000256" key="2">
    <source>
        <dbReference type="ARBA" id="ARBA00022723"/>
    </source>
</evidence>
<dbReference type="InterPro" id="IPR001623">
    <property type="entry name" value="DnaJ_domain"/>
</dbReference>
<comment type="similarity">
    <text evidence="7">Belongs to the DnaJ family.</text>
</comment>
<sequence>MADKRDYYEVLGVGKNATDSEIKSAYRKLAKKYHPDLNPGDKEAEEKFKEVNEANDVLSDPEKRKRYDQFGFAGVDPNYAAGQGAGAGGFGGGFGGVDLGDIFGDIFGGSFGGGFGGFGGSRANPNAPRKGHDIQASVILTFEEAAHGCSKTVTINRQETCRDCGGSGAEHGTSPETCPHCGGRGYVVTQQRTPFGVMQSQQPCSYCGGRGTIIKNPCHTCRGTGKTGSRKTLEVRIPAGIDDDQNIALRGQGDAGTNGGPAGDVIVHVTVKPDPVFERDGFDVWVHEPVTFSQAVLGAEITVPTVDGKVAYRIPEGTQSGTKFRLRGKGIQYLNGRGRGDQYVVVDVEIPKKLTKAQRDALKNFEDSLRDENYEKRKGFFKNLKDRFM</sequence>
<evidence type="ECO:0000256" key="8">
    <source>
        <dbReference type="PROSITE-ProRule" id="PRU00546"/>
    </source>
</evidence>
<dbReference type="Pfam" id="PF00684">
    <property type="entry name" value="DnaJ_CXXCXGXG"/>
    <property type="match status" value="1"/>
</dbReference>
<dbReference type="Pfam" id="PF00226">
    <property type="entry name" value="DnaJ"/>
    <property type="match status" value="1"/>
</dbReference>
<feature type="binding site" evidence="7">
    <location>
        <position position="218"/>
    </location>
    <ligand>
        <name>Zn(2+)</name>
        <dbReference type="ChEBI" id="CHEBI:29105"/>
        <label>1</label>
    </ligand>
</feature>
<dbReference type="InterPro" id="IPR036869">
    <property type="entry name" value="J_dom_sf"/>
</dbReference>
<evidence type="ECO:0000256" key="5">
    <source>
        <dbReference type="ARBA" id="ARBA00022833"/>
    </source>
</evidence>
<evidence type="ECO:0000256" key="9">
    <source>
        <dbReference type="SAM" id="MobiDB-lite"/>
    </source>
</evidence>
<evidence type="ECO:0000313" key="13">
    <source>
        <dbReference type="Proteomes" id="UP000768567"/>
    </source>
</evidence>
<accession>A0ABR9R507</accession>
<dbReference type="SMART" id="SM00271">
    <property type="entry name" value="DnaJ"/>
    <property type="match status" value="1"/>
</dbReference>
<keyword evidence="3 7" id="KW-0677">Repeat</keyword>
<dbReference type="CDD" id="cd10719">
    <property type="entry name" value="DnaJ_zf"/>
    <property type="match status" value="1"/>
</dbReference>
<dbReference type="Gene3D" id="2.60.260.20">
    <property type="entry name" value="Urease metallochaperone UreE, N-terminal domain"/>
    <property type="match status" value="2"/>
</dbReference>
<name>A0ABR9R507_9FIRM</name>
<feature type="binding site" evidence="7">
    <location>
        <position position="221"/>
    </location>
    <ligand>
        <name>Zn(2+)</name>
        <dbReference type="ChEBI" id="CHEBI:29105"/>
        <label>1</label>
    </ligand>
</feature>
<feature type="repeat" description="CXXCXGXG motif" evidence="7">
    <location>
        <begin position="161"/>
        <end position="168"/>
    </location>
</feature>
<keyword evidence="13" id="KW-1185">Reference proteome</keyword>
<dbReference type="PROSITE" id="PS51188">
    <property type="entry name" value="ZF_CR"/>
    <property type="match status" value="1"/>
</dbReference>
<comment type="domain">
    <text evidence="7">The J domain is necessary and sufficient to stimulate DnaK ATPase activity. Zinc center 1 plays an important role in the autonomous, DnaK-independent chaperone activity of DnaJ. Zinc center 2 is essential for interaction with DnaK and for DnaJ activity.</text>
</comment>
<dbReference type="RefSeq" id="WP_193502243.1">
    <property type="nucleotide sequence ID" value="NZ_JADCKC010000003.1"/>
</dbReference>
<feature type="binding site" evidence="7">
    <location>
        <position position="178"/>
    </location>
    <ligand>
        <name>Zn(2+)</name>
        <dbReference type="ChEBI" id="CHEBI:29105"/>
        <label>2</label>
    </ligand>
</feature>
<organism evidence="12 13">
    <name type="scientific">Gemmiger gallinarum</name>
    <dbReference type="NCBI Taxonomy" id="2779354"/>
    <lineage>
        <taxon>Bacteria</taxon>
        <taxon>Bacillati</taxon>
        <taxon>Bacillota</taxon>
        <taxon>Clostridia</taxon>
        <taxon>Eubacteriales</taxon>
        <taxon>Gemmiger</taxon>
    </lineage>
</organism>
<evidence type="ECO:0000313" key="12">
    <source>
        <dbReference type="EMBL" id="MBE5038221.1"/>
    </source>
</evidence>
<dbReference type="InterPro" id="IPR018253">
    <property type="entry name" value="DnaJ_domain_CS"/>
</dbReference>
<dbReference type="PRINTS" id="PR00625">
    <property type="entry name" value="JDOMAIN"/>
</dbReference>
<dbReference type="PROSITE" id="PS00636">
    <property type="entry name" value="DNAJ_1"/>
    <property type="match status" value="1"/>
</dbReference>
<dbReference type="PANTHER" id="PTHR43096:SF52">
    <property type="entry name" value="DNAJ HOMOLOG 1, MITOCHONDRIAL-RELATED"/>
    <property type="match status" value="1"/>
</dbReference>
<dbReference type="HAMAP" id="MF_01152">
    <property type="entry name" value="DnaJ"/>
    <property type="match status" value="1"/>
</dbReference>
<dbReference type="InterPro" id="IPR008971">
    <property type="entry name" value="HSP40/DnaJ_pept-bd"/>
</dbReference>
<dbReference type="InterPro" id="IPR012724">
    <property type="entry name" value="DnaJ"/>
</dbReference>
<feature type="binding site" evidence="7">
    <location>
        <position position="207"/>
    </location>
    <ligand>
        <name>Zn(2+)</name>
        <dbReference type="ChEBI" id="CHEBI:29105"/>
        <label>2</label>
    </ligand>
</feature>
<dbReference type="PANTHER" id="PTHR43096">
    <property type="entry name" value="DNAJ HOMOLOG 1, MITOCHONDRIAL-RELATED"/>
    <property type="match status" value="1"/>
</dbReference>
<evidence type="ECO:0000259" key="10">
    <source>
        <dbReference type="PROSITE" id="PS50076"/>
    </source>
</evidence>
<evidence type="ECO:0000256" key="1">
    <source>
        <dbReference type="ARBA" id="ARBA00022705"/>
    </source>
</evidence>
<dbReference type="Pfam" id="PF01556">
    <property type="entry name" value="DnaJ_C"/>
    <property type="match status" value="1"/>
</dbReference>
<keyword evidence="7" id="KW-0963">Cytoplasm</keyword>
<dbReference type="SUPFAM" id="SSF57938">
    <property type="entry name" value="DnaJ/Hsp40 cysteine-rich domain"/>
    <property type="match status" value="1"/>
</dbReference>
<dbReference type="Proteomes" id="UP000768567">
    <property type="component" value="Unassembled WGS sequence"/>
</dbReference>
<dbReference type="SUPFAM" id="SSF46565">
    <property type="entry name" value="Chaperone J-domain"/>
    <property type="match status" value="1"/>
</dbReference>
<feature type="compositionally biased region" description="Basic and acidic residues" evidence="9">
    <location>
        <begin position="34"/>
        <end position="52"/>
    </location>
</feature>
<evidence type="ECO:0000259" key="11">
    <source>
        <dbReference type="PROSITE" id="PS51188"/>
    </source>
</evidence>
<dbReference type="NCBIfam" id="NF008035">
    <property type="entry name" value="PRK10767.1"/>
    <property type="match status" value="1"/>
</dbReference>
<keyword evidence="5 7" id="KW-0862">Zinc</keyword>
<gene>
    <name evidence="7 12" type="primary">dnaJ</name>
    <name evidence="12" type="ORF">INF35_10530</name>
</gene>
<protein>
    <recommendedName>
        <fullName evidence="7">Chaperone protein DnaJ</fullName>
    </recommendedName>
</protein>
<feature type="region of interest" description="Disordered" evidence="9">
    <location>
        <begin position="34"/>
        <end position="57"/>
    </location>
</feature>
<feature type="repeat" description="CXXCXGXG motif" evidence="7">
    <location>
        <begin position="218"/>
        <end position="225"/>
    </location>
</feature>
<evidence type="ECO:0000256" key="3">
    <source>
        <dbReference type="ARBA" id="ARBA00022737"/>
    </source>
</evidence>
<dbReference type="InterPro" id="IPR001305">
    <property type="entry name" value="HSP_DnaJ_Cys-rich_dom"/>
</dbReference>
<evidence type="ECO:0000256" key="7">
    <source>
        <dbReference type="HAMAP-Rule" id="MF_01152"/>
    </source>
</evidence>
<comment type="subcellular location">
    <subcellularLocation>
        <location evidence="7">Cytoplasm</location>
    </subcellularLocation>
</comment>
<comment type="subunit">
    <text evidence="7">Homodimer.</text>
</comment>
<feature type="zinc finger region" description="CR-type" evidence="8">
    <location>
        <begin position="148"/>
        <end position="230"/>
    </location>
</feature>
<keyword evidence="6 7" id="KW-0143">Chaperone</keyword>
<dbReference type="Gene3D" id="2.10.230.10">
    <property type="entry name" value="Heat shock protein DnaJ, cysteine-rich domain"/>
    <property type="match status" value="1"/>
</dbReference>
<evidence type="ECO:0000256" key="6">
    <source>
        <dbReference type="ARBA" id="ARBA00023186"/>
    </source>
</evidence>
<feature type="repeat" description="CXXCXGXG motif" evidence="7">
    <location>
        <begin position="178"/>
        <end position="185"/>
    </location>
</feature>
<feature type="binding site" evidence="7">
    <location>
        <position position="204"/>
    </location>
    <ligand>
        <name>Zn(2+)</name>
        <dbReference type="ChEBI" id="CHEBI:29105"/>
        <label>2</label>
    </ligand>
</feature>
<keyword evidence="2 7" id="KW-0479">Metal-binding</keyword>
<dbReference type="InterPro" id="IPR036410">
    <property type="entry name" value="HSP_DnaJ_Cys-rich_dom_sf"/>
</dbReference>
<dbReference type="CDD" id="cd06257">
    <property type="entry name" value="DnaJ"/>
    <property type="match status" value="1"/>
</dbReference>
<dbReference type="PROSITE" id="PS50076">
    <property type="entry name" value="DNAJ_2"/>
    <property type="match status" value="1"/>
</dbReference>
<dbReference type="NCBIfam" id="TIGR02349">
    <property type="entry name" value="DnaJ_bact"/>
    <property type="match status" value="1"/>
</dbReference>
<feature type="domain" description="CR-type" evidence="11">
    <location>
        <begin position="148"/>
        <end position="230"/>
    </location>
</feature>
<feature type="binding site" evidence="7">
    <location>
        <position position="164"/>
    </location>
    <ligand>
        <name>Zn(2+)</name>
        <dbReference type="ChEBI" id="CHEBI:29105"/>
        <label>1</label>
    </ligand>
</feature>
<keyword evidence="1 7" id="KW-0235">DNA replication</keyword>
<evidence type="ECO:0000256" key="4">
    <source>
        <dbReference type="ARBA" id="ARBA00022771"/>
    </source>
</evidence>
<comment type="caution">
    <text evidence="12">The sequence shown here is derived from an EMBL/GenBank/DDBJ whole genome shotgun (WGS) entry which is preliminary data.</text>
</comment>
<keyword evidence="4 7" id="KW-0863">Zinc-finger</keyword>
<reference evidence="12 13" key="1">
    <citation type="submission" date="2020-10" db="EMBL/GenBank/DDBJ databases">
        <title>ChiBAC.</title>
        <authorList>
            <person name="Zenner C."/>
            <person name="Hitch T.C.A."/>
            <person name="Clavel T."/>
        </authorList>
    </citation>
    <scope>NUCLEOTIDE SEQUENCE [LARGE SCALE GENOMIC DNA]</scope>
    <source>
        <strain evidence="12 13">DSM 109015</strain>
    </source>
</reference>
<feature type="binding site" evidence="7">
    <location>
        <position position="161"/>
    </location>
    <ligand>
        <name>Zn(2+)</name>
        <dbReference type="ChEBI" id="CHEBI:29105"/>
        <label>1</label>
    </ligand>
</feature>
<comment type="cofactor">
    <cofactor evidence="7">
        <name>Zn(2+)</name>
        <dbReference type="ChEBI" id="CHEBI:29105"/>
    </cofactor>
    <text evidence="7">Binds 2 Zn(2+) ions per monomer.</text>
</comment>
<keyword evidence="7" id="KW-0346">Stress response</keyword>
<dbReference type="Gene3D" id="1.10.287.110">
    <property type="entry name" value="DnaJ domain"/>
    <property type="match status" value="1"/>
</dbReference>
<proteinExistence type="inferred from homology"/>